<proteinExistence type="predicted"/>
<evidence type="ECO:0000313" key="1">
    <source>
        <dbReference type="EMBL" id="SFU83057.1"/>
    </source>
</evidence>
<reference evidence="2" key="1">
    <citation type="submission" date="2016-10" db="EMBL/GenBank/DDBJ databases">
        <authorList>
            <person name="Varghese N."/>
            <person name="Submissions S."/>
        </authorList>
    </citation>
    <scope>NUCLEOTIDE SEQUENCE [LARGE SCALE GENOMIC DNA]</scope>
    <source>
        <strain evidence="2">DSM 18168</strain>
    </source>
</reference>
<dbReference type="EMBL" id="FPBJ01000030">
    <property type="protein sequence ID" value="SFU83057.1"/>
    <property type="molecule type" value="Genomic_DNA"/>
</dbReference>
<name>A0A1I7JCZ9_9GAMM</name>
<sequence>MGRHGSSLRIGSIFVNLADFSEQLRLPVQWIIDHNSNGVDSVLLLADHSDPAAVRQRLLQDEKLTEVVEGELLSLDVISTSATEFQRNAHSGKTPLFIDLRKY</sequence>
<accession>A0A1I7JCZ9</accession>
<dbReference type="Proteomes" id="UP000242496">
    <property type="component" value="Unassembled WGS sequence"/>
</dbReference>
<evidence type="ECO:0000313" key="2">
    <source>
        <dbReference type="Proteomes" id="UP000242496"/>
    </source>
</evidence>
<dbReference type="RefSeq" id="WP_245759056.1">
    <property type="nucleotide sequence ID" value="NZ_CAWRBG010000042.1"/>
</dbReference>
<protein>
    <submittedName>
        <fullName evidence="1">Uncharacterized protein</fullName>
    </submittedName>
</protein>
<dbReference type="AlphaFoldDB" id="A0A1I7JCZ9"/>
<gene>
    <name evidence="1" type="ORF">SAMN05421784_13030</name>
</gene>
<keyword evidence="2" id="KW-1185">Reference proteome</keyword>
<organism evidence="1 2">
    <name type="scientific">Xenorhabdus koppenhoeferi</name>
    <dbReference type="NCBI Taxonomy" id="351659"/>
    <lineage>
        <taxon>Bacteria</taxon>
        <taxon>Pseudomonadati</taxon>
        <taxon>Pseudomonadota</taxon>
        <taxon>Gammaproteobacteria</taxon>
        <taxon>Enterobacterales</taxon>
        <taxon>Morganellaceae</taxon>
        <taxon>Xenorhabdus</taxon>
    </lineage>
</organism>
<dbReference type="STRING" id="351659.SAMN05421784_13030"/>